<dbReference type="Proteomes" id="UP000013042">
    <property type="component" value="Unassembled WGS sequence"/>
</dbReference>
<accession>N6Z106</accession>
<evidence type="ECO:0000313" key="2">
    <source>
        <dbReference type="Proteomes" id="UP000013042"/>
    </source>
</evidence>
<sequence>ALGGGMPLAAERLAQGGGAAMHARFVRDIAGLQGADALRLAGQWEAWLRSKDALAAGFGLPELTDWMQRWVSDLAALRLGGRVRFFPAQEGVLAALASRMSVAAASACYNEVAQIRKVSRHPLSLRLVLEDMLMRYARAVAGARG</sequence>
<feature type="non-terminal residue" evidence="1">
    <location>
        <position position="1"/>
    </location>
</feature>
<dbReference type="EMBL" id="AMXD01000045">
    <property type="protein sequence ID" value="ENO85844.1"/>
    <property type="molecule type" value="Genomic_DNA"/>
</dbReference>
<protein>
    <submittedName>
        <fullName evidence="1">DNA polymerase III subunit delta</fullName>
    </submittedName>
</protein>
<proteinExistence type="predicted"/>
<reference evidence="1 2" key="1">
    <citation type="submission" date="2012-09" db="EMBL/GenBank/DDBJ databases">
        <title>Draft Genome Sequences of 6 Strains from Genus Thauera.</title>
        <authorList>
            <person name="Liu B."/>
            <person name="Shapleigh J.P."/>
            <person name="Frostegard A.H."/>
        </authorList>
    </citation>
    <scope>NUCLEOTIDE SEQUENCE [LARGE SCALE GENOMIC DNA]</scope>
    <source>
        <strain evidence="1 2">S2</strain>
    </source>
</reference>
<dbReference type="AlphaFoldDB" id="N6Z106"/>
<organism evidence="1 2">
    <name type="scientific">Thauera aminoaromatica S2</name>
    <dbReference type="NCBI Taxonomy" id="1234381"/>
    <lineage>
        <taxon>Bacteria</taxon>
        <taxon>Pseudomonadati</taxon>
        <taxon>Pseudomonadota</taxon>
        <taxon>Betaproteobacteria</taxon>
        <taxon>Rhodocyclales</taxon>
        <taxon>Zoogloeaceae</taxon>
        <taxon>Thauera</taxon>
    </lineage>
</organism>
<comment type="caution">
    <text evidence="1">The sequence shown here is derived from an EMBL/GenBank/DDBJ whole genome shotgun (WGS) entry which is preliminary data.</text>
</comment>
<gene>
    <name evidence="1" type="ORF">C665_09080</name>
</gene>
<evidence type="ECO:0000313" key="1">
    <source>
        <dbReference type="EMBL" id="ENO85844.1"/>
    </source>
</evidence>
<name>N6Z106_THASP</name>